<dbReference type="InterPro" id="IPR036291">
    <property type="entry name" value="NAD(P)-bd_dom_sf"/>
</dbReference>
<proteinExistence type="predicted"/>
<dbReference type="Gene3D" id="3.40.50.720">
    <property type="entry name" value="NAD(P)-binding Rossmann-like Domain"/>
    <property type="match status" value="1"/>
</dbReference>
<feature type="domain" description="Saccharopine dehydrogenase-like C-terminal" evidence="3">
    <location>
        <begin position="126"/>
        <end position="352"/>
    </location>
</feature>
<feature type="domain" description="Saccharopine dehydrogenase NADP binding" evidence="2">
    <location>
        <begin position="5"/>
        <end position="105"/>
    </location>
</feature>
<name>A0A3D3R8Y4_9PLAN</name>
<evidence type="ECO:0000313" key="4">
    <source>
        <dbReference type="EMBL" id="HCO25293.1"/>
    </source>
</evidence>
<dbReference type="Pfam" id="PF16653">
    <property type="entry name" value="Sacchrp_dh_C"/>
    <property type="match status" value="1"/>
</dbReference>
<dbReference type="Gene3D" id="3.30.360.10">
    <property type="entry name" value="Dihydrodipicolinate Reductase, domain 2"/>
    <property type="match status" value="1"/>
</dbReference>
<sequence>MSQTILLIGAGKIGRMIASLLHASGDYQLRIADQFPAALERIQKRLPDVETRTLNADSHAELLQLMQGCTAVISALSFRENPGVARAALEAGINYFDLTEDRQTTAAVKEIAEGAAAGQVFLPQSGLAPGFVTIVTKHVMEWFEEIDTVRMRVGALPQHPTNALAYNLTWSTDGLINEYCNPCEVIHSHHVKNHLPLEGLEQFTLDGNVYEAFNTSGGLGTLCETMHGQVRELNYKTIRYPGHHMLMKFLLQDLRLTERRALLKDVMEHAIPVTFQDVVIVFCTVRGTRNGQFVEKSDLRKLYAREINGEIWSAIQLTTGAGICAVVDLVQQQQLKGTGLIKQEEIPFDKFINNRFGQFYESETFGLETLNSDG</sequence>
<dbReference type="Pfam" id="PF03435">
    <property type="entry name" value="Sacchrp_dh_NADP"/>
    <property type="match status" value="1"/>
</dbReference>
<dbReference type="Proteomes" id="UP000263642">
    <property type="component" value="Unassembled WGS sequence"/>
</dbReference>
<dbReference type="SUPFAM" id="SSF55347">
    <property type="entry name" value="Glyceraldehyde-3-phosphate dehydrogenase-like, C-terminal domain"/>
    <property type="match status" value="1"/>
</dbReference>
<organism evidence="4 5">
    <name type="scientific">Gimesia maris</name>
    <dbReference type="NCBI Taxonomy" id="122"/>
    <lineage>
        <taxon>Bacteria</taxon>
        <taxon>Pseudomonadati</taxon>
        <taxon>Planctomycetota</taxon>
        <taxon>Planctomycetia</taxon>
        <taxon>Planctomycetales</taxon>
        <taxon>Planctomycetaceae</taxon>
        <taxon>Gimesia</taxon>
    </lineage>
</organism>
<dbReference type="EMBL" id="DQAY01000122">
    <property type="protein sequence ID" value="HCO25293.1"/>
    <property type="molecule type" value="Genomic_DNA"/>
</dbReference>
<evidence type="ECO:0000313" key="5">
    <source>
        <dbReference type="Proteomes" id="UP000263642"/>
    </source>
</evidence>
<evidence type="ECO:0000256" key="1">
    <source>
        <dbReference type="ARBA" id="ARBA00023002"/>
    </source>
</evidence>
<keyword evidence="1" id="KW-0560">Oxidoreductase</keyword>
<dbReference type="InterPro" id="IPR005097">
    <property type="entry name" value="Sacchrp_dh_NADP-bd"/>
</dbReference>
<accession>A0A3D3R8Y4</accession>
<comment type="caution">
    <text evidence="4">The sequence shown here is derived from an EMBL/GenBank/DDBJ whole genome shotgun (WGS) entry which is preliminary data.</text>
</comment>
<dbReference type="InterPro" id="IPR051168">
    <property type="entry name" value="AASS"/>
</dbReference>
<dbReference type="PANTHER" id="PTHR11133:SF22">
    <property type="entry name" value="ALPHA-AMINOADIPIC SEMIALDEHYDE SYNTHASE, MITOCHONDRIAL"/>
    <property type="match status" value="1"/>
</dbReference>
<dbReference type="SUPFAM" id="SSF51735">
    <property type="entry name" value="NAD(P)-binding Rossmann-fold domains"/>
    <property type="match status" value="1"/>
</dbReference>
<gene>
    <name evidence="4" type="ORF">DIT97_20565</name>
</gene>
<protein>
    <submittedName>
        <fullName evidence="4">Saccharopine dehydrogenase</fullName>
    </submittedName>
</protein>
<dbReference type="AlphaFoldDB" id="A0A3D3R8Y4"/>
<dbReference type="RefSeq" id="WP_154931527.1">
    <property type="nucleotide sequence ID" value="NZ_CP036341.1"/>
</dbReference>
<evidence type="ECO:0000259" key="3">
    <source>
        <dbReference type="Pfam" id="PF16653"/>
    </source>
</evidence>
<evidence type="ECO:0000259" key="2">
    <source>
        <dbReference type="Pfam" id="PF03435"/>
    </source>
</evidence>
<dbReference type="InterPro" id="IPR032095">
    <property type="entry name" value="Sacchrp_dh-like_C"/>
</dbReference>
<dbReference type="GO" id="GO:0016491">
    <property type="term" value="F:oxidoreductase activity"/>
    <property type="evidence" value="ECO:0007669"/>
    <property type="project" value="UniProtKB-KW"/>
</dbReference>
<reference evidence="4 5" key="1">
    <citation type="journal article" date="2018" name="Nat. Biotechnol.">
        <title>A standardized bacterial taxonomy based on genome phylogeny substantially revises the tree of life.</title>
        <authorList>
            <person name="Parks D.H."/>
            <person name="Chuvochina M."/>
            <person name="Waite D.W."/>
            <person name="Rinke C."/>
            <person name="Skarshewski A."/>
            <person name="Chaumeil P.A."/>
            <person name="Hugenholtz P."/>
        </authorList>
    </citation>
    <scope>NUCLEOTIDE SEQUENCE [LARGE SCALE GENOMIC DNA]</scope>
    <source>
        <strain evidence="4">UBA9375</strain>
    </source>
</reference>
<dbReference type="PANTHER" id="PTHR11133">
    <property type="entry name" value="SACCHAROPINE DEHYDROGENASE"/>
    <property type="match status" value="1"/>
</dbReference>